<dbReference type="InterPro" id="IPR010652">
    <property type="entry name" value="DUF1232"/>
</dbReference>
<reference evidence="8" key="1">
    <citation type="submission" date="2018-08" db="EMBL/GenBank/DDBJ databases">
        <authorList>
            <person name="Grouzdev D.S."/>
            <person name="Krutkina M.S."/>
        </authorList>
    </citation>
    <scope>NUCLEOTIDE SEQUENCE [LARGE SCALE GENOMIC DNA]</scope>
    <source>
        <strain evidence="8">4-11</strain>
    </source>
</reference>
<dbReference type="AlphaFoldDB" id="A0A372MD30"/>
<comment type="subcellular location">
    <subcellularLocation>
        <location evidence="1">Endomembrane system</location>
        <topology evidence="1">Multi-pass membrane protein</topology>
    </subcellularLocation>
</comment>
<name>A0A372MD30_9SPIR</name>
<evidence type="ECO:0000256" key="3">
    <source>
        <dbReference type="ARBA" id="ARBA00022989"/>
    </source>
</evidence>
<keyword evidence="4 5" id="KW-0472">Membrane</keyword>
<dbReference type="Proteomes" id="UP000264002">
    <property type="component" value="Unassembled WGS sequence"/>
</dbReference>
<keyword evidence="8" id="KW-1185">Reference proteome</keyword>
<dbReference type="Pfam" id="PF06803">
    <property type="entry name" value="DUF1232"/>
    <property type="match status" value="1"/>
</dbReference>
<proteinExistence type="predicted"/>
<accession>A0A372MD30</accession>
<dbReference type="GO" id="GO:0012505">
    <property type="term" value="C:endomembrane system"/>
    <property type="evidence" value="ECO:0007669"/>
    <property type="project" value="UniProtKB-SubCell"/>
</dbReference>
<organism evidence="7 8">
    <name type="scientific">Sphaerochaeta halotolerans</name>
    <dbReference type="NCBI Taxonomy" id="2293840"/>
    <lineage>
        <taxon>Bacteria</taxon>
        <taxon>Pseudomonadati</taxon>
        <taxon>Spirochaetota</taxon>
        <taxon>Spirochaetia</taxon>
        <taxon>Spirochaetales</taxon>
        <taxon>Sphaerochaetaceae</taxon>
        <taxon>Sphaerochaeta</taxon>
    </lineage>
</organism>
<evidence type="ECO:0000256" key="2">
    <source>
        <dbReference type="ARBA" id="ARBA00022692"/>
    </source>
</evidence>
<evidence type="ECO:0000256" key="5">
    <source>
        <dbReference type="SAM" id="Phobius"/>
    </source>
</evidence>
<comment type="caution">
    <text evidence="7">The sequence shown here is derived from an EMBL/GenBank/DDBJ whole genome shotgun (WGS) entry which is preliminary data.</text>
</comment>
<keyword evidence="2 5" id="KW-0812">Transmembrane</keyword>
<reference evidence="7 8" key="2">
    <citation type="submission" date="2018-09" db="EMBL/GenBank/DDBJ databases">
        <title>Genome of Sphaerochaeta halotolerans strain 4-11.</title>
        <authorList>
            <person name="Nazina T.N."/>
            <person name="Sokolova D.S."/>
        </authorList>
    </citation>
    <scope>NUCLEOTIDE SEQUENCE [LARGE SCALE GENOMIC DNA]</scope>
    <source>
        <strain evidence="7 8">4-11</strain>
    </source>
</reference>
<dbReference type="RefSeq" id="WP_117331543.1">
    <property type="nucleotide sequence ID" value="NZ_QUWK01000023.1"/>
</dbReference>
<evidence type="ECO:0000256" key="4">
    <source>
        <dbReference type="ARBA" id="ARBA00023136"/>
    </source>
</evidence>
<evidence type="ECO:0000313" key="8">
    <source>
        <dbReference type="Proteomes" id="UP000264002"/>
    </source>
</evidence>
<feature type="transmembrane region" description="Helical" evidence="5">
    <location>
        <begin position="99"/>
        <end position="121"/>
    </location>
</feature>
<evidence type="ECO:0000313" key="7">
    <source>
        <dbReference type="EMBL" id="RFU93699.1"/>
    </source>
</evidence>
<feature type="domain" description="DUF1232" evidence="6">
    <location>
        <begin position="30"/>
        <end position="65"/>
    </location>
</feature>
<dbReference type="EMBL" id="QUWK01000023">
    <property type="protein sequence ID" value="RFU93699.1"/>
    <property type="molecule type" value="Genomic_DNA"/>
</dbReference>
<evidence type="ECO:0000256" key="1">
    <source>
        <dbReference type="ARBA" id="ARBA00004127"/>
    </source>
</evidence>
<sequence length="122" mass="13944">MNMRERAKKVKMDIPAVFLALRKRETPVFAKLCAGATIIYAFSPIDLIPDFIPVLGYLDDVIILPALVALTVKLIPHEVFQQCRSESEGLWRDGNPKKWVYALPIAAIWLLVVFFIIKSIWF</sequence>
<protein>
    <submittedName>
        <fullName evidence="7">DUF1232 domain-containing protein</fullName>
    </submittedName>
</protein>
<evidence type="ECO:0000259" key="6">
    <source>
        <dbReference type="Pfam" id="PF06803"/>
    </source>
</evidence>
<gene>
    <name evidence="7" type="ORF">DYP60_13490</name>
</gene>
<keyword evidence="3 5" id="KW-1133">Transmembrane helix</keyword>